<reference evidence="1 2" key="1">
    <citation type="journal article" date="2021" name="Nat. Plants">
        <title>The Taxus genome provides insights into paclitaxel biosynthesis.</title>
        <authorList>
            <person name="Xiong X."/>
            <person name="Gou J."/>
            <person name="Liao Q."/>
            <person name="Li Y."/>
            <person name="Zhou Q."/>
            <person name="Bi G."/>
            <person name="Li C."/>
            <person name="Du R."/>
            <person name="Wang X."/>
            <person name="Sun T."/>
            <person name="Guo L."/>
            <person name="Liang H."/>
            <person name="Lu P."/>
            <person name="Wu Y."/>
            <person name="Zhang Z."/>
            <person name="Ro D.K."/>
            <person name="Shang Y."/>
            <person name="Huang S."/>
            <person name="Yan J."/>
        </authorList>
    </citation>
    <scope>NUCLEOTIDE SEQUENCE [LARGE SCALE GENOMIC DNA]</scope>
    <source>
        <strain evidence="1">Ta-2019</strain>
    </source>
</reference>
<dbReference type="GO" id="GO:0004113">
    <property type="term" value="F:2',3'-cyclic-nucleotide 3'-phosphodiesterase activity"/>
    <property type="evidence" value="ECO:0007669"/>
    <property type="project" value="TreeGrafter"/>
</dbReference>
<evidence type="ECO:0000313" key="2">
    <source>
        <dbReference type="Proteomes" id="UP000824469"/>
    </source>
</evidence>
<name>A0AA38CB25_TAXCH</name>
<proteinExistence type="predicted"/>
<dbReference type="FunFam" id="3.90.1140.10:FF:000007">
    <property type="entry name" value="Cyclic phosphodiesterase"/>
    <property type="match status" value="1"/>
</dbReference>
<dbReference type="SUPFAM" id="SSF55144">
    <property type="entry name" value="LigT-like"/>
    <property type="match status" value="1"/>
</dbReference>
<dbReference type="InterPro" id="IPR012386">
    <property type="entry name" value="Cyclic-nucl_3Pdiesterase"/>
</dbReference>
<dbReference type="OMA" id="NRSGSYM"/>
<dbReference type="GO" id="GO:0009187">
    <property type="term" value="P:cyclic nucleotide metabolic process"/>
    <property type="evidence" value="ECO:0007669"/>
    <property type="project" value="TreeGrafter"/>
</dbReference>
<dbReference type="Proteomes" id="UP000824469">
    <property type="component" value="Unassembled WGS sequence"/>
</dbReference>
<organism evidence="1 2">
    <name type="scientific">Taxus chinensis</name>
    <name type="common">Chinese yew</name>
    <name type="synonym">Taxus wallichiana var. chinensis</name>
    <dbReference type="NCBI Taxonomy" id="29808"/>
    <lineage>
        <taxon>Eukaryota</taxon>
        <taxon>Viridiplantae</taxon>
        <taxon>Streptophyta</taxon>
        <taxon>Embryophyta</taxon>
        <taxon>Tracheophyta</taxon>
        <taxon>Spermatophyta</taxon>
        <taxon>Pinopsida</taxon>
        <taxon>Pinidae</taxon>
        <taxon>Conifers II</taxon>
        <taxon>Cupressales</taxon>
        <taxon>Taxaceae</taxon>
        <taxon>Taxus</taxon>
    </lineage>
</organism>
<protein>
    <recommendedName>
        <fullName evidence="3">RNA ligase/cyclic nucleotide phosphodiesterase family protein</fullName>
    </recommendedName>
</protein>
<dbReference type="InterPro" id="IPR009097">
    <property type="entry name" value="Cyclic_Pdiesterase"/>
</dbReference>
<dbReference type="PANTHER" id="PTHR28141:SF1">
    <property type="entry name" value="2',3'-CYCLIC-NUCLEOTIDE 3'-PHOSPHODIESTERASE"/>
    <property type="match status" value="1"/>
</dbReference>
<dbReference type="Pfam" id="PF13563">
    <property type="entry name" value="2_5_RNA_ligase2"/>
    <property type="match status" value="1"/>
</dbReference>
<dbReference type="EMBL" id="JAHRHJ020001864">
    <property type="protein sequence ID" value="KAH9293013.1"/>
    <property type="molecule type" value="Genomic_DNA"/>
</dbReference>
<feature type="non-terminal residue" evidence="1">
    <location>
        <position position="1"/>
    </location>
</feature>
<evidence type="ECO:0008006" key="3">
    <source>
        <dbReference type="Google" id="ProtNLM"/>
    </source>
</evidence>
<dbReference type="AlphaFoldDB" id="A0AA38CB25"/>
<comment type="caution">
    <text evidence="1">The sequence shown here is derived from an EMBL/GenBank/DDBJ whole genome shotgun (WGS) entry which is preliminary data.</text>
</comment>
<dbReference type="Gene3D" id="3.90.1140.10">
    <property type="entry name" value="Cyclic phosphodiesterase"/>
    <property type="match status" value="1"/>
</dbReference>
<keyword evidence="2" id="KW-1185">Reference proteome</keyword>
<gene>
    <name evidence="1" type="ORF">KI387_041800</name>
</gene>
<evidence type="ECO:0000313" key="1">
    <source>
        <dbReference type="EMBL" id="KAH9293013.1"/>
    </source>
</evidence>
<sequence>WAIPSLQDRRGFQEVMNTLKIEFGGPSFDPHVTVVGANRMSKAEACARLEAACATITPYTCSLTQVDCGSHFYQCVYLLVDPTPQVMQANLKASRCFGIIDNPTPYMPHLSLLYADLPDQDKQRAKVMAESFNHLLCDAKFEVSSLCLYRTDTRDKSLESWEKVAECNLKSLH</sequence>
<accession>A0AA38CB25</accession>
<dbReference type="PANTHER" id="PTHR28141">
    <property type="entry name" value="2',3'-CYCLIC-NUCLEOTIDE 3'-PHOSPHODIESTERASE"/>
    <property type="match status" value="1"/>
</dbReference>